<dbReference type="SUPFAM" id="SSF48695">
    <property type="entry name" value="Multiheme cytochromes"/>
    <property type="match status" value="1"/>
</dbReference>
<dbReference type="InterPro" id="IPR007419">
    <property type="entry name" value="BFD-like_2Fe2S-bd_dom"/>
</dbReference>
<dbReference type="SUPFAM" id="SSF63380">
    <property type="entry name" value="Riboflavin synthase domain-like"/>
    <property type="match status" value="1"/>
</dbReference>
<feature type="domain" description="FAD-binding FR-type" evidence="1">
    <location>
        <begin position="66"/>
        <end position="179"/>
    </location>
</feature>
<comment type="caution">
    <text evidence="2">The sequence shown here is derived from an EMBL/GenBank/DDBJ whole genome shotgun (WGS) entry which is preliminary data.</text>
</comment>
<dbReference type="EMBL" id="JBHTIF010000001">
    <property type="protein sequence ID" value="MFD0724074.1"/>
    <property type="molecule type" value="Genomic_DNA"/>
</dbReference>
<dbReference type="InterPro" id="IPR050415">
    <property type="entry name" value="MRET"/>
</dbReference>
<organism evidence="2 3">
    <name type="scientific">Lysobacter brunescens</name>
    <dbReference type="NCBI Taxonomy" id="262323"/>
    <lineage>
        <taxon>Bacteria</taxon>
        <taxon>Pseudomonadati</taxon>
        <taxon>Pseudomonadota</taxon>
        <taxon>Gammaproteobacteria</taxon>
        <taxon>Lysobacterales</taxon>
        <taxon>Lysobacteraceae</taxon>
        <taxon>Lysobacter</taxon>
    </lineage>
</organism>
<sequence>MEAIPLRQSQDQDDLVCLCAGVSRGRIKAAIATAPASTLESLGAQLGCGLHCGCCRPLVQEMLGQSPWYEVANATRTTLTDDRDPQRRIVQIDMQLAGWPPYPQALPAQHVVVQAWLDDTWVTRTYTVVRQSEDGNTVSIAMRRIPDGQLSARLLDADDAAFADIPMRIAVPAGEADADDGRAVVCFSAGVGVTLALSLLHGLRPGRSLHIDYSAAHRGDMVYADHIEASAASSGDISCHLRADDADGFIDNEDILETVRQFPGARFYVCGPPGYTRRLLEGLHKAEVPDADVRVEAFFLKTNARPRPSIRKLAYAAGLAVAFVPLVLLAPALAKFVPNAAHAPGHEDLACVDCHREAPGTMRQQLQAKVKHLVGLRGDGADFGMRDVDNATCAGCHDNPDDRHAPHRFLEPRFEQARRELAPQTCVSCHREHTGARVSQTNAGFCAACHSDMAVKDDPTRPTHAVLVREQRWDTCLACHDFHGNHPHTPPHELKDAITPEAVTAYLRRADSPYGERILKAESPETSP</sequence>
<dbReference type="Proteomes" id="UP001597110">
    <property type="component" value="Unassembled WGS sequence"/>
</dbReference>
<dbReference type="InterPro" id="IPR017927">
    <property type="entry name" value="FAD-bd_FR_type"/>
</dbReference>
<dbReference type="PROSITE" id="PS51384">
    <property type="entry name" value="FAD_FR"/>
    <property type="match status" value="1"/>
</dbReference>
<dbReference type="InterPro" id="IPR039261">
    <property type="entry name" value="FNR_nucleotide-bd"/>
</dbReference>
<dbReference type="Gene3D" id="2.40.30.10">
    <property type="entry name" value="Translation factors"/>
    <property type="match status" value="1"/>
</dbReference>
<accession>A0ABW2Y688</accession>
<dbReference type="Pfam" id="PF04324">
    <property type="entry name" value="Fer2_BFD"/>
    <property type="match status" value="1"/>
</dbReference>
<reference evidence="3" key="1">
    <citation type="journal article" date="2019" name="Int. J. Syst. Evol. Microbiol.">
        <title>The Global Catalogue of Microorganisms (GCM) 10K type strain sequencing project: providing services to taxonomists for standard genome sequencing and annotation.</title>
        <authorList>
            <consortium name="The Broad Institute Genomics Platform"/>
            <consortium name="The Broad Institute Genome Sequencing Center for Infectious Disease"/>
            <person name="Wu L."/>
            <person name="Ma J."/>
        </authorList>
    </citation>
    <scope>NUCLEOTIDE SEQUENCE [LARGE SCALE GENOMIC DNA]</scope>
    <source>
        <strain evidence="3">CCUG 55585</strain>
    </source>
</reference>
<dbReference type="Gene3D" id="3.90.10.10">
    <property type="entry name" value="Cytochrome C3"/>
    <property type="match status" value="1"/>
</dbReference>
<evidence type="ECO:0000313" key="3">
    <source>
        <dbReference type="Proteomes" id="UP001597110"/>
    </source>
</evidence>
<dbReference type="RefSeq" id="WP_386821757.1">
    <property type="nucleotide sequence ID" value="NZ_JBHTIF010000001.1"/>
</dbReference>
<evidence type="ECO:0000313" key="2">
    <source>
        <dbReference type="EMBL" id="MFD0724074.1"/>
    </source>
</evidence>
<dbReference type="CDD" id="cd00322">
    <property type="entry name" value="FNR_like"/>
    <property type="match status" value="1"/>
</dbReference>
<dbReference type="Gene3D" id="1.10.10.1100">
    <property type="entry name" value="BFD-like [2Fe-2S]-binding domain"/>
    <property type="match status" value="1"/>
</dbReference>
<proteinExistence type="predicted"/>
<protein>
    <submittedName>
        <fullName evidence="2">(2Fe-2S)-binding protein</fullName>
    </submittedName>
</protein>
<keyword evidence="3" id="KW-1185">Reference proteome</keyword>
<evidence type="ECO:0000259" key="1">
    <source>
        <dbReference type="PROSITE" id="PS51384"/>
    </source>
</evidence>
<dbReference type="SUPFAM" id="SSF52343">
    <property type="entry name" value="Ferredoxin reductase-like, C-terminal NADP-linked domain"/>
    <property type="match status" value="1"/>
</dbReference>
<name>A0ABW2Y688_9GAMM</name>
<dbReference type="PANTHER" id="PTHR47354">
    <property type="entry name" value="NADH OXIDOREDUCTASE HCR"/>
    <property type="match status" value="1"/>
</dbReference>
<dbReference type="InterPro" id="IPR017938">
    <property type="entry name" value="Riboflavin_synthase-like_b-brl"/>
</dbReference>
<dbReference type="PANTHER" id="PTHR47354:SF5">
    <property type="entry name" value="PROTEIN RFBI"/>
    <property type="match status" value="1"/>
</dbReference>
<dbReference type="InterPro" id="IPR036280">
    <property type="entry name" value="Multihaem_cyt_sf"/>
</dbReference>
<gene>
    <name evidence="2" type="ORF">ACFQ0E_00530</name>
</gene>
<dbReference type="InterPro" id="IPR041854">
    <property type="entry name" value="BFD-like_2Fe2S-bd_dom_sf"/>
</dbReference>
<dbReference type="Gene3D" id="3.40.50.80">
    <property type="entry name" value="Nucleotide-binding domain of ferredoxin-NADP reductase (FNR) module"/>
    <property type="match status" value="1"/>
</dbReference>